<dbReference type="SUPFAM" id="SSF53633">
    <property type="entry name" value="Carbamate kinase-like"/>
    <property type="match status" value="1"/>
</dbReference>
<keyword evidence="8" id="KW-0067">ATP-binding</keyword>
<evidence type="ECO:0000256" key="6">
    <source>
        <dbReference type="ARBA" id="ARBA00022741"/>
    </source>
</evidence>
<dbReference type="GO" id="GO:0005737">
    <property type="term" value="C:cytoplasm"/>
    <property type="evidence" value="ECO:0007669"/>
    <property type="project" value="InterPro"/>
</dbReference>
<evidence type="ECO:0000256" key="3">
    <source>
        <dbReference type="ARBA" id="ARBA00022571"/>
    </source>
</evidence>
<name>X0SHD8_9ZZZZ</name>
<evidence type="ECO:0000256" key="5">
    <source>
        <dbReference type="ARBA" id="ARBA00022679"/>
    </source>
</evidence>
<dbReference type="CDD" id="cd04238">
    <property type="entry name" value="AAK_NAGK-like"/>
    <property type="match status" value="1"/>
</dbReference>
<dbReference type="HAMAP" id="MF_00082">
    <property type="entry name" value="ArgB"/>
    <property type="match status" value="1"/>
</dbReference>
<keyword evidence="6" id="KW-0547">Nucleotide-binding</keyword>
<proteinExistence type="inferred from homology"/>
<dbReference type="PRINTS" id="PR00474">
    <property type="entry name" value="GLU5KINASE"/>
</dbReference>
<keyword evidence="4" id="KW-0028">Amino-acid biosynthesis</keyword>
<evidence type="ECO:0000256" key="7">
    <source>
        <dbReference type="ARBA" id="ARBA00022777"/>
    </source>
</evidence>
<protein>
    <recommendedName>
        <fullName evidence="2">acetylglutamate kinase</fullName>
        <ecNumber evidence="2">2.7.2.8</ecNumber>
    </recommendedName>
</protein>
<evidence type="ECO:0000256" key="4">
    <source>
        <dbReference type="ARBA" id="ARBA00022605"/>
    </source>
</evidence>
<dbReference type="EMBL" id="BARS01002053">
    <property type="protein sequence ID" value="GAF80429.1"/>
    <property type="molecule type" value="Genomic_DNA"/>
</dbReference>
<accession>X0SHD8</accession>
<feature type="domain" description="Aspartate/glutamate/uridylate kinase" evidence="9">
    <location>
        <begin position="4"/>
        <end position="224"/>
    </location>
</feature>
<evidence type="ECO:0000259" key="9">
    <source>
        <dbReference type="Pfam" id="PF00696"/>
    </source>
</evidence>
<dbReference type="AlphaFoldDB" id="X0SHD8"/>
<comment type="caution">
    <text evidence="10">The sequence shown here is derived from an EMBL/GenBank/DDBJ whole genome shotgun (WGS) entry which is preliminary data.</text>
</comment>
<dbReference type="PANTHER" id="PTHR23342">
    <property type="entry name" value="N-ACETYLGLUTAMATE SYNTHASE"/>
    <property type="match status" value="1"/>
</dbReference>
<dbReference type="Gene3D" id="3.40.1160.10">
    <property type="entry name" value="Acetylglutamate kinase-like"/>
    <property type="match status" value="1"/>
</dbReference>
<dbReference type="FunFam" id="3.40.1160.10:FF:000004">
    <property type="entry name" value="Acetylglutamate kinase"/>
    <property type="match status" value="1"/>
</dbReference>
<dbReference type="EC" id="2.7.2.8" evidence="2"/>
<evidence type="ECO:0000256" key="8">
    <source>
        <dbReference type="ARBA" id="ARBA00022840"/>
    </source>
</evidence>
<gene>
    <name evidence="10" type="ORF">S01H1_03832</name>
</gene>
<dbReference type="PANTHER" id="PTHR23342:SF0">
    <property type="entry name" value="N-ACETYLGLUTAMATE SYNTHASE, MITOCHONDRIAL"/>
    <property type="match status" value="1"/>
</dbReference>
<comment type="pathway">
    <text evidence="1">Amino-acid biosynthesis; L-arginine biosynthesis; N(2)-acetyl-L-ornithine from L-glutamate: step 2/4.</text>
</comment>
<dbReference type="InterPro" id="IPR001048">
    <property type="entry name" value="Asp/Glu/Uridylate_kinase"/>
</dbReference>
<evidence type="ECO:0000256" key="2">
    <source>
        <dbReference type="ARBA" id="ARBA00013065"/>
    </source>
</evidence>
<keyword evidence="5" id="KW-0808">Transferase</keyword>
<dbReference type="InterPro" id="IPR004662">
    <property type="entry name" value="AcgluKinase_fam"/>
</dbReference>
<evidence type="ECO:0000313" key="10">
    <source>
        <dbReference type="EMBL" id="GAF80429.1"/>
    </source>
</evidence>
<dbReference type="GO" id="GO:0006526">
    <property type="term" value="P:L-arginine biosynthetic process"/>
    <property type="evidence" value="ECO:0007669"/>
    <property type="project" value="UniProtKB-KW"/>
</dbReference>
<dbReference type="InterPro" id="IPR037528">
    <property type="entry name" value="ArgB"/>
</dbReference>
<sequence length="255" mass="26122">MKKPILVKIGGSTFGSGDTAIEDLVTLQKEGRSLVVVHGGANVVTEWLSRLGIATKIVDGLRATTDLQTLQVVVAVLCGAVNKKIVADIQSRGGQAMGLSGIDGRLIEAKVKNEQLGYMGEVVKINPEPVETLLKEGYIPVVAPSGFGVEEAMPLNVNADPAAGALAAALGAERLILLTDVVGVMDGAGELWHRLSPGEARSLIASGVVAGGMIPKVEACLTALATVPITQIVDGRTPHALVEAIAGKGSGTIIA</sequence>
<keyword evidence="3" id="KW-0055">Arginine biosynthesis</keyword>
<dbReference type="NCBIfam" id="TIGR00761">
    <property type="entry name" value="argB"/>
    <property type="match status" value="1"/>
</dbReference>
<dbReference type="Pfam" id="PF00696">
    <property type="entry name" value="AA_kinase"/>
    <property type="match status" value="1"/>
</dbReference>
<dbReference type="InterPro" id="IPR036393">
    <property type="entry name" value="AceGlu_kinase-like_sf"/>
</dbReference>
<dbReference type="InterPro" id="IPR001057">
    <property type="entry name" value="Glu/AcGlu_kinase"/>
</dbReference>
<dbReference type="PIRSF" id="PIRSF000728">
    <property type="entry name" value="NAGK"/>
    <property type="match status" value="1"/>
</dbReference>
<organism evidence="10">
    <name type="scientific">marine sediment metagenome</name>
    <dbReference type="NCBI Taxonomy" id="412755"/>
    <lineage>
        <taxon>unclassified sequences</taxon>
        <taxon>metagenomes</taxon>
        <taxon>ecological metagenomes</taxon>
    </lineage>
</organism>
<dbReference type="GO" id="GO:0003991">
    <property type="term" value="F:acetylglutamate kinase activity"/>
    <property type="evidence" value="ECO:0007669"/>
    <property type="project" value="UniProtKB-EC"/>
</dbReference>
<keyword evidence="7" id="KW-0418">Kinase</keyword>
<evidence type="ECO:0000256" key="1">
    <source>
        <dbReference type="ARBA" id="ARBA00004828"/>
    </source>
</evidence>
<reference evidence="10" key="1">
    <citation type="journal article" date="2014" name="Front. Microbiol.">
        <title>High frequency of phylogenetically diverse reductive dehalogenase-homologous genes in deep subseafloor sedimentary metagenomes.</title>
        <authorList>
            <person name="Kawai M."/>
            <person name="Futagami T."/>
            <person name="Toyoda A."/>
            <person name="Takaki Y."/>
            <person name="Nishi S."/>
            <person name="Hori S."/>
            <person name="Arai W."/>
            <person name="Tsubouchi T."/>
            <person name="Morono Y."/>
            <person name="Uchiyama I."/>
            <person name="Ito T."/>
            <person name="Fujiyama A."/>
            <person name="Inagaki F."/>
            <person name="Takami H."/>
        </authorList>
    </citation>
    <scope>NUCLEOTIDE SEQUENCE</scope>
    <source>
        <strain evidence="10">Expedition CK06-06</strain>
    </source>
</reference>
<dbReference type="GO" id="GO:0005524">
    <property type="term" value="F:ATP binding"/>
    <property type="evidence" value="ECO:0007669"/>
    <property type="project" value="UniProtKB-KW"/>
</dbReference>